<evidence type="ECO:0000256" key="3">
    <source>
        <dbReference type="ARBA" id="ARBA00023002"/>
    </source>
</evidence>
<evidence type="ECO:0000256" key="2">
    <source>
        <dbReference type="ARBA" id="ARBA00022857"/>
    </source>
</evidence>
<dbReference type="InterPro" id="IPR024072">
    <property type="entry name" value="DHFR-like_dom_sf"/>
</dbReference>
<keyword evidence="2" id="KW-0521">NADP</keyword>
<reference evidence="5" key="1">
    <citation type="submission" date="2020-05" db="EMBL/GenBank/DDBJ databases">
        <authorList>
            <person name="Chiriac C."/>
            <person name="Salcher M."/>
            <person name="Ghai R."/>
            <person name="Kavagutti S V."/>
        </authorList>
    </citation>
    <scope>NUCLEOTIDE SEQUENCE</scope>
</reference>
<feature type="domain" description="Bacterial bifunctional deaminase-reductase C-terminal" evidence="4">
    <location>
        <begin position="61"/>
        <end position="268"/>
    </location>
</feature>
<dbReference type="SUPFAM" id="SSF53597">
    <property type="entry name" value="Dihydrofolate reductase-like"/>
    <property type="match status" value="1"/>
</dbReference>
<comment type="pathway">
    <text evidence="1">Cofactor biosynthesis; riboflavin biosynthesis.</text>
</comment>
<dbReference type="InterPro" id="IPR050765">
    <property type="entry name" value="Riboflavin_Biosynth_HTPR"/>
</dbReference>
<organism evidence="5">
    <name type="scientific">freshwater metagenome</name>
    <dbReference type="NCBI Taxonomy" id="449393"/>
    <lineage>
        <taxon>unclassified sequences</taxon>
        <taxon>metagenomes</taxon>
        <taxon>ecological metagenomes</taxon>
    </lineage>
</organism>
<accession>A0A6J6ARN8</accession>
<proteinExistence type="predicted"/>
<dbReference type="PANTHER" id="PTHR38011">
    <property type="entry name" value="DIHYDROFOLATE REDUCTASE FAMILY PROTEIN (AFU_ORTHOLOGUE AFUA_8G06820)"/>
    <property type="match status" value="1"/>
</dbReference>
<sequence length="278" mass="29815">MVDSRWITSELSTVIHSVQRPEASASPYRGSVHQLLPTFLNDANPIELVADAFRTPPANRPWVAVNMVASIDGAIEVEGRSGALGSPADRAMFHALREMPDVILAGAGTVRAENYGPVHLDANAQARRIARGQRPLPRLAVISGSARLDPTSRLFRNATQRPIVVTTESAPANAVAALRDVADVLIAGIDEVDLRDAFAQLRKQELTTLLCEGGPTLNNQLLADDLVDEWCQTISPILVGGTAARGAHGPAMGTANKLKLTRVVVDDDVLLLRYARES</sequence>
<evidence type="ECO:0000256" key="1">
    <source>
        <dbReference type="ARBA" id="ARBA00005104"/>
    </source>
</evidence>
<dbReference type="GO" id="GO:0008703">
    <property type="term" value="F:5-amino-6-(5-phosphoribosylamino)uracil reductase activity"/>
    <property type="evidence" value="ECO:0007669"/>
    <property type="project" value="InterPro"/>
</dbReference>
<dbReference type="AlphaFoldDB" id="A0A6J6ARN8"/>
<dbReference type="PANTHER" id="PTHR38011:SF7">
    <property type="entry name" value="2,5-DIAMINO-6-RIBOSYLAMINO-4(3H)-PYRIMIDINONE 5'-PHOSPHATE REDUCTASE"/>
    <property type="match status" value="1"/>
</dbReference>
<dbReference type="GO" id="GO:0009231">
    <property type="term" value="P:riboflavin biosynthetic process"/>
    <property type="evidence" value="ECO:0007669"/>
    <property type="project" value="InterPro"/>
</dbReference>
<protein>
    <submittedName>
        <fullName evidence="5">Unannotated protein</fullName>
    </submittedName>
</protein>
<keyword evidence="3" id="KW-0560">Oxidoreductase</keyword>
<evidence type="ECO:0000259" key="4">
    <source>
        <dbReference type="Pfam" id="PF01872"/>
    </source>
</evidence>
<dbReference type="EMBL" id="CAEUNJ010000160">
    <property type="protein sequence ID" value="CAB4373080.1"/>
    <property type="molecule type" value="Genomic_DNA"/>
</dbReference>
<name>A0A6J6ARN8_9ZZZZ</name>
<dbReference type="InterPro" id="IPR002734">
    <property type="entry name" value="RibDG_C"/>
</dbReference>
<dbReference type="Pfam" id="PF01872">
    <property type="entry name" value="RibD_C"/>
    <property type="match status" value="1"/>
</dbReference>
<gene>
    <name evidence="5" type="ORF">UFOPK4201_02134</name>
</gene>
<dbReference type="NCBIfam" id="NF010663">
    <property type="entry name" value="PRK14059.1-1"/>
    <property type="match status" value="1"/>
</dbReference>
<dbReference type="Gene3D" id="3.40.430.10">
    <property type="entry name" value="Dihydrofolate Reductase, subunit A"/>
    <property type="match status" value="1"/>
</dbReference>
<evidence type="ECO:0000313" key="5">
    <source>
        <dbReference type="EMBL" id="CAB4373080.1"/>
    </source>
</evidence>